<comment type="caution">
    <text evidence="2">The sequence shown here is derived from an EMBL/GenBank/DDBJ whole genome shotgun (WGS) entry which is preliminary data.</text>
</comment>
<dbReference type="Pfam" id="PF01261">
    <property type="entry name" value="AP_endonuc_2"/>
    <property type="match status" value="1"/>
</dbReference>
<dbReference type="InterPro" id="IPR050312">
    <property type="entry name" value="IolE/XylAMocC-like"/>
</dbReference>
<keyword evidence="3" id="KW-1185">Reference proteome</keyword>
<evidence type="ECO:0000259" key="1">
    <source>
        <dbReference type="Pfam" id="PF01261"/>
    </source>
</evidence>
<dbReference type="PANTHER" id="PTHR12110">
    <property type="entry name" value="HYDROXYPYRUVATE ISOMERASE"/>
    <property type="match status" value="1"/>
</dbReference>
<dbReference type="InterPro" id="IPR013022">
    <property type="entry name" value="Xyl_isomerase-like_TIM-brl"/>
</dbReference>
<protein>
    <submittedName>
        <fullName evidence="2">Sugar phosphate isomerase/epimerase</fullName>
    </submittedName>
</protein>
<dbReference type="PANTHER" id="PTHR12110:SF21">
    <property type="entry name" value="XYLOSE ISOMERASE-LIKE TIM BARREL DOMAIN-CONTAINING PROTEIN"/>
    <property type="match status" value="1"/>
</dbReference>
<dbReference type="Proteomes" id="UP000606889">
    <property type="component" value="Unassembled WGS sequence"/>
</dbReference>
<dbReference type="RefSeq" id="WP_186857315.1">
    <property type="nucleotide sequence ID" value="NZ_JACOON010000002.1"/>
</dbReference>
<dbReference type="EMBL" id="JACOON010000002">
    <property type="protein sequence ID" value="MBC5647802.1"/>
    <property type="molecule type" value="Genomic_DNA"/>
</dbReference>
<evidence type="ECO:0000313" key="2">
    <source>
        <dbReference type="EMBL" id="MBC5647802.1"/>
    </source>
</evidence>
<dbReference type="InterPro" id="IPR036237">
    <property type="entry name" value="Xyl_isomerase-like_sf"/>
</dbReference>
<organism evidence="2 3">
    <name type="scientific">Christensenella tenuis</name>
    <dbReference type="NCBI Taxonomy" id="2763033"/>
    <lineage>
        <taxon>Bacteria</taxon>
        <taxon>Bacillati</taxon>
        <taxon>Bacillota</taxon>
        <taxon>Clostridia</taxon>
        <taxon>Christensenellales</taxon>
        <taxon>Christensenellaceae</taxon>
        <taxon>Christensenella</taxon>
    </lineage>
</organism>
<gene>
    <name evidence="2" type="ORF">H8S18_05595</name>
</gene>
<evidence type="ECO:0000313" key="3">
    <source>
        <dbReference type="Proteomes" id="UP000606889"/>
    </source>
</evidence>
<sequence length="296" mass="33445">MATYGTIYTYWAKNWDGNDPVELVNRVADAGLTGMEIHASEFVGWPEDKLADFKKLAKDRNVEINYTIYPTEEQGLSYYSEDPAVRTKTVEYMKGQVAWAVKMGGKVSNTTIHSTWPAKPVTPITDKEPYFEKIAECMRPICKTAEDEGLLLATEISNRFEGFIVTTVAELRHLMDLSGNPQALGITFDTFHANIEEDDMAAAVRLAGDKIYHVHLGEANRRLPGQGKQINWDLFFKELRMLGYDKMLMVEPFVVTGGSVAYNTFLWRDLSGGANEAELTKQLRESMEFIKNKFEG</sequence>
<dbReference type="Gene3D" id="3.20.20.150">
    <property type="entry name" value="Divalent-metal-dependent TIM barrel enzymes"/>
    <property type="match status" value="1"/>
</dbReference>
<keyword evidence="2" id="KW-0413">Isomerase</keyword>
<accession>A0ABR7EDD9</accession>
<reference evidence="2 3" key="1">
    <citation type="submission" date="2020-08" db="EMBL/GenBank/DDBJ databases">
        <title>Genome public.</title>
        <authorList>
            <person name="Liu C."/>
            <person name="Sun Q."/>
        </authorList>
    </citation>
    <scope>NUCLEOTIDE SEQUENCE [LARGE SCALE GENOMIC DNA]</scope>
    <source>
        <strain evidence="2 3">NSJ-35</strain>
    </source>
</reference>
<feature type="domain" description="Xylose isomerase-like TIM barrel" evidence="1">
    <location>
        <begin position="25"/>
        <end position="291"/>
    </location>
</feature>
<name>A0ABR7EDD9_9FIRM</name>
<dbReference type="SUPFAM" id="SSF51658">
    <property type="entry name" value="Xylose isomerase-like"/>
    <property type="match status" value="1"/>
</dbReference>
<dbReference type="GO" id="GO:0016853">
    <property type="term" value="F:isomerase activity"/>
    <property type="evidence" value="ECO:0007669"/>
    <property type="project" value="UniProtKB-KW"/>
</dbReference>
<proteinExistence type="predicted"/>